<dbReference type="AlphaFoldDB" id="A0A8K0WQC7"/>
<gene>
    <name evidence="1" type="ORF">B0I35DRAFT_276140</name>
</gene>
<keyword evidence="2" id="KW-1185">Reference proteome</keyword>
<evidence type="ECO:0000313" key="1">
    <source>
        <dbReference type="EMBL" id="KAH7313592.1"/>
    </source>
</evidence>
<comment type="caution">
    <text evidence="1">The sequence shown here is derived from an EMBL/GenBank/DDBJ whole genome shotgun (WGS) entry which is preliminary data.</text>
</comment>
<name>A0A8K0WQC7_9HYPO</name>
<evidence type="ECO:0000313" key="2">
    <source>
        <dbReference type="Proteomes" id="UP000813444"/>
    </source>
</evidence>
<dbReference type="Proteomes" id="UP000813444">
    <property type="component" value="Unassembled WGS sequence"/>
</dbReference>
<reference evidence="1" key="1">
    <citation type="journal article" date="2021" name="Nat. Commun.">
        <title>Genetic determinants of endophytism in the Arabidopsis root mycobiome.</title>
        <authorList>
            <person name="Mesny F."/>
            <person name="Miyauchi S."/>
            <person name="Thiergart T."/>
            <person name="Pickel B."/>
            <person name="Atanasova L."/>
            <person name="Karlsson M."/>
            <person name="Huettel B."/>
            <person name="Barry K.W."/>
            <person name="Haridas S."/>
            <person name="Chen C."/>
            <person name="Bauer D."/>
            <person name="Andreopoulos W."/>
            <person name="Pangilinan J."/>
            <person name="LaButti K."/>
            <person name="Riley R."/>
            <person name="Lipzen A."/>
            <person name="Clum A."/>
            <person name="Drula E."/>
            <person name="Henrissat B."/>
            <person name="Kohler A."/>
            <person name="Grigoriev I.V."/>
            <person name="Martin F.M."/>
            <person name="Hacquard S."/>
        </authorList>
    </citation>
    <scope>NUCLEOTIDE SEQUENCE</scope>
    <source>
        <strain evidence="1">MPI-CAGE-CH-0235</strain>
    </source>
</reference>
<protein>
    <submittedName>
        <fullName evidence="1">Uncharacterized protein</fullName>
    </submittedName>
</protein>
<dbReference type="EMBL" id="JAGPNK010000009">
    <property type="protein sequence ID" value="KAH7313592.1"/>
    <property type="molecule type" value="Genomic_DNA"/>
</dbReference>
<accession>A0A8K0WQC7</accession>
<organism evidence="1 2">
    <name type="scientific">Stachybotrys elegans</name>
    <dbReference type="NCBI Taxonomy" id="80388"/>
    <lineage>
        <taxon>Eukaryota</taxon>
        <taxon>Fungi</taxon>
        <taxon>Dikarya</taxon>
        <taxon>Ascomycota</taxon>
        <taxon>Pezizomycotina</taxon>
        <taxon>Sordariomycetes</taxon>
        <taxon>Hypocreomycetidae</taxon>
        <taxon>Hypocreales</taxon>
        <taxon>Stachybotryaceae</taxon>
        <taxon>Stachybotrys</taxon>
    </lineage>
</organism>
<sequence>MTDDGFPACPPPSRHPSITSPIEMAVFTFSMARTACHPANPHTTRSSPYLRKSYFCTTRVASWRLGLSAFIQRIYPLQSDRGEGGGSAFLAAGCDEERGAWRGSSRGLEIETSSSGSRDASLTSWLKMSGRGQGGIEHVTGKTFLSGCVGE</sequence>
<proteinExistence type="predicted"/>